<accession>A0ABS2GB06</accession>
<comment type="caution">
    <text evidence="2">The sequence shown here is derived from an EMBL/GenBank/DDBJ whole genome shotgun (WGS) entry which is preliminary data.</text>
</comment>
<protein>
    <submittedName>
        <fullName evidence="2">Amidohydrolase</fullName>
    </submittedName>
</protein>
<feature type="domain" description="Amidohydrolase 3" evidence="1">
    <location>
        <begin position="47"/>
        <end position="515"/>
    </location>
</feature>
<dbReference type="Gene3D" id="3.10.310.70">
    <property type="match status" value="1"/>
</dbReference>
<dbReference type="Gene3D" id="2.30.40.10">
    <property type="entry name" value="Urease, subunit C, domain 1"/>
    <property type="match status" value="1"/>
</dbReference>
<proteinExistence type="predicted"/>
<evidence type="ECO:0000313" key="2">
    <source>
        <dbReference type="EMBL" id="MBM6877797.1"/>
    </source>
</evidence>
<dbReference type="PANTHER" id="PTHR22642:SF2">
    <property type="entry name" value="PROTEIN LONG AFTER FAR-RED 3"/>
    <property type="match status" value="1"/>
</dbReference>
<dbReference type="InterPro" id="IPR033932">
    <property type="entry name" value="YtcJ-like"/>
</dbReference>
<name>A0ABS2GB06_9FIRM</name>
<gene>
    <name evidence="2" type="ORF">H9X83_06430</name>
</gene>
<reference evidence="2 3" key="1">
    <citation type="journal article" date="2021" name="Sci. Rep.">
        <title>The distribution of antibiotic resistance genes in chicken gut microbiota commensals.</title>
        <authorList>
            <person name="Juricova H."/>
            <person name="Matiasovicova J."/>
            <person name="Kubasova T."/>
            <person name="Cejkova D."/>
            <person name="Rychlik I."/>
        </authorList>
    </citation>
    <scope>NUCLEOTIDE SEQUENCE [LARGE SCALE GENOMIC DNA]</scope>
    <source>
        <strain evidence="2 3">An431b</strain>
    </source>
</reference>
<evidence type="ECO:0000313" key="3">
    <source>
        <dbReference type="Proteomes" id="UP000729290"/>
    </source>
</evidence>
<dbReference type="CDD" id="cd01300">
    <property type="entry name" value="YtcJ_like"/>
    <property type="match status" value="1"/>
</dbReference>
<dbReference type="InterPro" id="IPR032466">
    <property type="entry name" value="Metal_Hydrolase"/>
</dbReference>
<dbReference type="EMBL" id="JACSNV010000007">
    <property type="protein sequence ID" value="MBM6877797.1"/>
    <property type="molecule type" value="Genomic_DNA"/>
</dbReference>
<dbReference type="RefSeq" id="WP_205133639.1">
    <property type="nucleotide sequence ID" value="NZ_JACSNT010000007.1"/>
</dbReference>
<dbReference type="InterPro" id="IPR011059">
    <property type="entry name" value="Metal-dep_hydrolase_composite"/>
</dbReference>
<dbReference type="SUPFAM" id="SSF51338">
    <property type="entry name" value="Composite domain of metallo-dependent hydrolases"/>
    <property type="match status" value="1"/>
</dbReference>
<keyword evidence="3" id="KW-1185">Reference proteome</keyword>
<dbReference type="InterPro" id="IPR013108">
    <property type="entry name" value="Amidohydro_3"/>
</dbReference>
<dbReference type="Gene3D" id="3.20.20.140">
    <property type="entry name" value="Metal-dependent hydrolases"/>
    <property type="match status" value="1"/>
</dbReference>
<organism evidence="2 3">
    <name type="scientific">Anaerotignum lactatifermentans</name>
    <dbReference type="NCBI Taxonomy" id="160404"/>
    <lineage>
        <taxon>Bacteria</taxon>
        <taxon>Bacillati</taxon>
        <taxon>Bacillota</taxon>
        <taxon>Clostridia</taxon>
        <taxon>Lachnospirales</taxon>
        <taxon>Anaerotignaceae</taxon>
        <taxon>Anaerotignum</taxon>
    </lineage>
</organism>
<dbReference type="SUPFAM" id="SSF51556">
    <property type="entry name" value="Metallo-dependent hydrolases"/>
    <property type="match status" value="1"/>
</dbReference>
<sequence length="519" mass="57574">MEKVLYTNGRIYTLEERRRCAEAVLTEGGRILAAGERKTLEKEADEMYDLEGQTMLPAFLDSHGHILGVANGFLQVDLAEAVDFKDIRERIVRFLRENHVPQGKWVQAKGLDHSALAEKRMPPKEFLDGITSVHPLVVHHATGHCALLNSMGLARLEITDQTQSPAGGRIDFQRGLLEENALLARMDAFPMPEMGDLITAFEKAQRLYASYGLSTAQEGMFVEQIQGVYEMLLRQGKLWLDVAAYMDLRHSPWLLDAFSGCRGGYHCHFKAAGYKVILDGSPQSRTAWVTEPYDDGTAGYPAMTDDQLRELLCRAVAEGEQLLAHANGDAAADQFLRVYERVRREKGALVRPVLIHSQITRAEQLAKMAALGITPSFFPAHILHWGELHLTHLGWRRASRISAAHSALAAGLPFTLHQDAPVLPPNPLEAVGCAVERRTKEGRVLGGQERLTAWEALTAVTRQAAAQYGEDKEKGTISAGKRADFVVLEGDPMEMAPEEIGKTRVKGTILEGIVRYERK</sequence>
<dbReference type="Pfam" id="PF07969">
    <property type="entry name" value="Amidohydro_3"/>
    <property type="match status" value="1"/>
</dbReference>
<evidence type="ECO:0000259" key="1">
    <source>
        <dbReference type="Pfam" id="PF07969"/>
    </source>
</evidence>
<dbReference type="Proteomes" id="UP000729290">
    <property type="component" value="Unassembled WGS sequence"/>
</dbReference>
<dbReference type="PANTHER" id="PTHR22642">
    <property type="entry name" value="IMIDAZOLONEPROPIONASE"/>
    <property type="match status" value="1"/>
</dbReference>